<organism evidence="5 6">
    <name type="scientific">Macrolepiota fuliginosa MF-IS2</name>
    <dbReference type="NCBI Taxonomy" id="1400762"/>
    <lineage>
        <taxon>Eukaryota</taxon>
        <taxon>Fungi</taxon>
        <taxon>Dikarya</taxon>
        <taxon>Basidiomycota</taxon>
        <taxon>Agaricomycotina</taxon>
        <taxon>Agaricomycetes</taxon>
        <taxon>Agaricomycetidae</taxon>
        <taxon>Agaricales</taxon>
        <taxon>Agaricineae</taxon>
        <taxon>Agaricaceae</taxon>
        <taxon>Macrolepiota</taxon>
    </lineage>
</organism>
<dbReference type="PROSITE" id="PS50071">
    <property type="entry name" value="HOMEOBOX_2"/>
    <property type="match status" value="1"/>
</dbReference>
<sequence>MAPSSTSIECVQQMNNVLSVLRKALLTKVYPATEPVEIPSLSNIQLPPAPCIATTLMAYDIPQSVSRDLIDTYEHRISDLRHCTEAQIRKVMDFLGNRKCPPRVIEKHIARYFADYQSRANHWHHLVIERLQNSSALATDAKHERSTFNATHVPLLEKYLSYNAFPQTNDKLWLARKTGNTPRQIEIWFQNRRRRSRKAGVELKRAILDDIPLDIRFGDFDEDSSPSRAGKRKRVARSQNTSTPQSPPPSLIPQQPDEPQARCDFTDFELSPHAFPSKYTPSSTQSACSGSTDFRFSEPEWTRKPAEQRTRSRKQTIPSEDDLCTMVISKLKLFSKDPSPETGPSWHTTRYTQPSSAPIPALIRLQPLTAPMNPKSLTVTTLPAIKPSLKRKRTEPDTEECPVNKRRSISSSSFTSTSSTSNDDSSCESSSPGPRTPPSTLLSLSYDPISLLPRFIDWSKFKVPVVPRVYGIC</sequence>
<keyword evidence="6" id="KW-1185">Reference proteome</keyword>
<keyword evidence="1 2" id="KW-0371">Homeobox</keyword>
<evidence type="ECO:0000256" key="1">
    <source>
        <dbReference type="PROSITE-ProRule" id="PRU00108"/>
    </source>
</evidence>
<feature type="DNA-binding region" description="Homeobox" evidence="1">
    <location>
        <begin position="141"/>
        <end position="200"/>
    </location>
</feature>
<protein>
    <recommendedName>
        <fullName evidence="4">Homeobox domain-containing protein</fullName>
    </recommendedName>
</protein>
<feature type="domain" description="Homeobox" evidence="4">
    <location>
        <begin position="139"/>
        <end position="199"/>
    </location>
</feature>
<dbReference type="SUPFAM" id="SSF46689">
    <property type="entry name" value="Homeodomain-like"/>
    <property type="match status" value="1"/>
</dbReference>
<dbReference type="InterPro" id="IPR009057">
    <property type="entry name" value="Homeodomain-like_sf"/>
</dbReference>
<comment type="subcellular location">
    <subcellularLocation>
        <location evidence="1 2">Nucleus</location>
    </subcellularLocation>
</comment>
<feature type="compositionally biased region" description="Polar residues" evidence="3">
    <location>
        <begin position="345"/>
        <end position="354"/>
    </location>
</feature>
<feature type="compositionally biased region" description="Polar residues" evidence="3">
    <location>
        <begin position="279"/>
        <end position="294"/>
    </location>
</feature>
<comment type="caution">
    <text evidence="5">The sequence shown here is derived from an EMBL/GenBank/DDBJ whole genome shotgun (WGS) entry which is preliminary data.</text>
</comment>
<proteinExistence type="predicted"/>
<keyword evidence="1 2" id="KW-0238">DNA-binding</keyword>
<evidence type="ECO:0000313" key="6">
    <source>
        <dbReference type="Proteomes" id="UP000807342"/>
    </source>
</evidence>
<evidence type="ECO:0000313" key="5">
    <source>
        <dbReference type="EMBL" id="KAF9440960.1"/>
    </source>
</evidence>
<feature type="compositionally biased region" description="Low complexity" evidence="3">
    <location>
        <begin position="409"/>
        <end position="440"/>
    </location>
</feature>
<keyword evidence="1 2" id="KW-0539">Nucleus</keyword>
<evidence type="ECO:0000259" key="4">
    <source>
        <dbReference type="PROSITE" id="PS50071"/>
    </source>
</evidence>
<feature type="region of interest" description="Disordered" evidence="3">
    <location>
        <begin position="274"/>
        <end position="321"/>
    </location>
</feature>
<dbReference type="CDD" id="cd00086">
    <property type="entry name" value="homeodomain"/>
    <property type="match status" value="1"/>
</dbReference>
<accession>A0A9P5X089</accession>
<dbReference type="EMBL" id="MU152145">
    <property type="protein sequence ID" value="KAF9440960.1"/>
    <property type="molecule type" value="Genomic_DNA"/>
</dbReference>
<evidence type="ECO:0000256" key="2">
    <source>
        <dbReference type="RuleBase" id="RU000682"/>
    </source>
</evidence>
<dbReference type="GO" id="GO:0003677">
    <property type="term" value="F:DNA binding"/>
    <property type="evidence" value="ECO:0007669"/>
    <property type="project" value="UniProtKB-UniRule"/>
</dbReference>
<dbReference type="OrthoDB" id="6159439at2759"/>
<gene>
    <name evidence="5" type="ORF">P691DRAFT_800669</name>
</gene>
<dbReference type="Pfam" id="PF00046">
    <property type="entry name" value="Homeodomain"/>
    <property type="match status" value="1"/>
</dbReference>
<feature type="region of interest" description="Disordered" evidence="3">
    <location>
        <begin position="387"/>
        <end position="440"/>
    </location>
</feature>
<feature type="region of interest" description="Disordered" evidence="3">
    <location>
        <begin position="219"/>
        <end position="262"/>
    </location>
</feature>
<feature type="region of interest" description="Disordered" evidence="3">
    <location>
        <begin position="335"/>
        <end position="354"/>
    </location>
</feature>
<dbReference type="InterPro" id="IPR001356">
    <property type="entry name" value="HD"/>
</dbReference>
<evidence type="ECO:0000256" key="3">
    <source>
        <dbReference type="SAM" id="MobiDB-lite"/>
    </source>
</evidence>
<reference evidence="5" key="1">
    <citation type="submission" date="2020-11" db="EMBL/GenBank/DDBJ databases">
        <authorList>
            <consortium name="DOE Joint Genome Institute"/>
            <person name="Ahrendt S."/>
            <person name="Riley R."/>
            <person name="Andreopoulos W."/>
            <person name="Labutti K."/>
            <person name="Pangilinan J."/>
            <person name="Ruiz-Duenas F.J."/>
            <person name="Barrasa J.M."/>
            <person name="Sanchez-Garcia M."/>
            <person name="Camarero S."/>
            <person name="Miyauchi S."/>
            <person name="Serrano A."/>
            <person name="Linde D."/>
            <person name="Babiker R."/>
            <person name="Drula E."/>
            <person name="Ayuso-Fernandez I."/>
            <person name="Pacheco R."/>
            <person name="Padilla G."/>
            <person name="Ferreira P."/>
            <person name="Barriuso J."/>
            <person name="Kellner H."/>
            <person name="Castanera R."/>
            <person name="Alfaro M."/>
            <person name="Ramirez L."/>
            <person name="Pisabarro A.G."/>
            <person name="Kuo A."/>
            <person name="Tritt A."/>
            <person name="Lipzen A."/>
            <person name="He G."/>
            <person name="Yan M."/>
            <person name="Ng V."/>
            <person name="Cullen D."/>
            <person name="Martin F."/>
            <person name="Rosso M.-N."/>
            <person name="Henrissat B."/>
            <person name="Hibbett D."/>
            <person name="Martinez A.T."/>
            <person name="Grigoriev I.V."/>
        </authorList>
    </citation>
    <scope>NUCLEOTIDE SEQUENCE</scope>
    <source>
        <strain evidence="5">MF-IS2</strain>
    </source>
</reference>
<feature type="compositionally biased region" description="Basic and acidic residues" evidence="3">
    <location>
        <begin position="295"/>
        <end position="310"/>
    </location>
</feature>
<dbReference type="AlphaFoldDB" id="A0A9P5X089"/>
<name>A0A9P5X089_9AGAR</name>
<dbReference type="GO" id="GO:0005634">
    <property type="term" value="C:nucleus"/>
    <property type="evidence" value="ECO:0007669"/>
    <property type="project" value="UniProtKB-SubCell"/>
</dbReference>
<dbReference type="SMART" id="SM00389">
    <property type="entry name" value="HOX"/>
    <property type="match status" value="1"/>
</dbReference>
<dbReference type="Proteomes" id="UP000807342">
    <property type="component" value="Unassembled WGS sequence"/>
</dbReference>
<dbReference type="Gene3D" id="1.10.10.60">
    <property type="entry name" value="Homeodomain-like"/>
    <property type="match status" value="1"/>
</dbReference>